<dbReference type="SFLD" id="SFLDG01129">
    <property type="entry name" value="C1.5:_HAD__Beta-PGM__Phosphata"/>
    <property type="match status" value="1"/>
</dbReference>
<dbReference type="Gene3D" id="3.40.50.1000">
    <property type="entry name" value="HAD superfamily/HAD-like"/>
    <property type="match status" value="1"/>
</dbReference>
<dbReference type="NCBIfam" id="TIGR01549">
    <property type="entry name" value="HAD-SF-IA-v1"/>
    <property type="match status" value="1"/>
</dbReference>
<sequence>MSHTDMNSKAIFFDVDDTLYDHLTPFRQAVWNWVGEQDKFPFEEGYQRLRYHSDMLSLKMGGAGTMGTGEQVEWMRRERFKLTLAEFGIPLTDEEAGLVQSAYLDCQFRIEMFPGARELLTRLQEEGHVVGLITNGAGEHQRKKIEAMDLHRLLPEERLFISGEAGWDKPDPRLFQLVNEKTGTSPEDSLYIGDSWRNDVVGALGAGWSVVWFNPRGAAAESEHQPHHVVRGYDELSRLLMPPVPMREQGRS</sequence>
<dbReference type="EMBL" id="JANIPJ010000007">
    <property type="protein sequence ID" value="MCR2804564.1"/>
    <property type="molecule type" value="Genomic_DNA"/>
</dbReference>
<dbReference type="RefSeq" id="WP_257445678.1">
    <property type="nucleotide sequence ID" value="NZ_JANIPJ010000007.1"/>
</dbReference>
<dbReference type="InterPro" id="IPR052550">
    <property type="entry name" value="Pyrimidine_5'-ntase_YjjG"/>
</dbReference>
<evidence type="ECO:0000313" key="2">
    <source>
        <dbReference type="Proteomes" id="UP001141950"/>
    </source>
</evidence>
<reference evidence="1" key="1">
    <citation type="submission" date="2022-08" db="EMBL/GenBank/DDBJ databases">
        <title>The genomic sequence of strain Paenibacillus sp. SCIV0701.</title>
        <authorList>
            <person name="Zhao H."/>
        </authorList>
    </citation>
    <scope>NUCLEOTIDE SEQUENCE</scope>
    <source>
        <strain evidence="1">SCIV0701</strain>
    </source>
</reference>
<comment type="caution">
    <text evidence="1">The sequence shown here is derived from an EMBL/GenBank/DDBJ whole genome shotgun (WGS) entry which is preliminary data.</text>
</comment>
<proteinExistence type="predicted"/>
<accession>A0A9X2MPM8</accession>
<dbReference type="Gene3D" id="1.20.120.710">
    <property type="entry name" value="Haloacid dehalogenase hydrolase-like domain"/>
    <property type="match status" value="1"/>
</dbReference>
<protein>
    <submittedName>
        <fullName evidence="1">HAD family hydrolase</fullName>
    </submittedName>
</protein>
<dbReference type="Proteomes" id="UP001141950">
    <property type="component" value="Unassembled WGS sequence"/>
</dbReference>
<dbReference type="PANTHER" id="PTHR47478:SF1">
    <property type="entry name" value="PYRIMIDINE 5'-NUCLEOTIDASE YJJG"/>
    <property type="match status" value="1"/>
</dbReference>
<dbReference type="InterPro" id="IPR023214">
    <property type="entry name" value="HAD_sf"/>
</dbReference>
<dbReference type="SFLD" id="SFLDS00003">
    <property type="entry name" value="Haloacid_Dehalogenase"/>
    <property type="match status" value="1"/>
</dbReference>
<dbReference type="InterPro" id="IPR006439">
    <property type="entry name" value="HAD-SF_hydro_IA"/>
</dbReference>
<dbReference type="PRINTS" id="PR00413">
    <property type="entry name" value="HADHALOGNASE"/>
</dbReference>
<evidence type="ECO:0000313" key="1">
    <source>
        <dbReference type="EMBL" id="MCR2804564.1"/>
    </source>
</evidence>
<dbReference type="GO" id="GO:0016787">
    <property type="term" value="F:hydrolase activity"/>
    <property type="evidence" value="ECO:0007669"/>
    <property type="project" value="UniProtKB-KW"/>
</dbReference>
<dbReference type="SUPFAM" id="SSF56784">
    <property type="entry name" value="HAD-like"/>
    <property type="match status" value="1"/>
</dbReference>
<dbReference type="AlphaFoldDB" id="A0A9X2MPM8"/>
<dbReference type="PANTHER" id="PTHR47478">
    <property type="match status" value="1"/>
</dbReference>
<keyword evidence="2" id="KW-1185">Reference proteome</keyword>
<dbReference type="Pfam" id="PF00702">
    <property type="entry name" value="Hydrolase"/>
    <property type="match status" value="1"/>
</dbReference>
<name>A0A9X2MPM8_9BACL</name>
<keyword evidence="1" id="KW-0378">Hydrolase</keyword>
<dbReference type="InterPro" id="IPR036412">
    <property type="entry name" value="HAD-like_sf"/>
</dbReference>
<gene>
    <name evidence="1" type="ORF">NQZ67_11820</name>
</gene>
<organism evidence="1 2">
    <name type="scientific">Paenibacillus soyae</name>
    <dbReference type="NCBI Taxonomy" id="2969249"/>
    <lineage>
        <taxon>Bacteria</taxon>
        <taxon>Bacillati</taxon>
        <taxon>Bacillota</taxon>
        <taxon>Bacilli</taxon>
        <taxon>Bacillales</taxon>
        <taxon>Paenibacillaceae</taxon>
        <taxon>Paenibacillus</taxon>
    </lineage>
</organism>